<organism evidence="1 2">
    <name type="scientific">Methylorubrum populi</name>
    <dbReference type="NCBI Taxonomy" id="223967"/>
    <lineage>
        <taxon>Bacteria</taxon>
        <taxon>Pseudomonadati</taxon>
        <taxon>Pseudomonadota</taxon>
        <taxon>Alphaproteobacteria</taxon>
        <taxon>Hyphomicrobiales</taxon>
        <taxon>Methylobacteriaceae</taxon>
        <taxon>Methylorubrum</taxon>
    </lineage>
</organism>
<dbReference type="EMBL" id="WEKV01000001">
    <property type="protein sequence ID" value="KAB7788036.1"/>
    <property type="molecule type" value="Genomic_DNA"/>
</dbReference>
<evidence type="ECO:0000313" key="2">
    <source>
        <dbReference type="Proteomes" id="UP000469949"/>
    </source>
</evidence>
<evidence type="ECO:0008006" key="3">
    <source>
        <dbReference type="Google" id="ProtNLM"/>
    </source>
</evidence>
<dbReference type="AlphaFoldDB" id="A0A833N1Y8"/>
<protein>
    <recommendedName>
        <fullName evidence="3">DUF4054 domain-containing protein</fullName>
    </recommendedName>
</protein>
<sequence>MLVTRADFEAAFPEFKDSTKFPDASVDLWLNDGETVLSEASFGTRRKLAIMLYAAHNLMLGQVTASGAVGASFAPAASKTVGPVSKSYDTGLTAYQNAGVWNATPYGQRFWAMIRGLTAGPFYRPSVKAFTVPRFGMRGFIQ</sequence>
<dbReference type="Proteomes" id="UP000469949">
    <property type="component" value="Unassembled WGS sequence"/>
</dbReference>
<accession>A0A833N1Y8</accession>
<reference evidence="1 2" key="1">
    <citation type="submission" date="2019-10" db="EMBL/GenBank/DDBJ databases">
        <title>Draft Genome Sequence of the Caffeine Degrading Methylotroph Methylorubrum populi PINKEL.</title>
        <authorList>
            <person name="Dawson S.C."/>
            <person name="Zhang X."/>
            <person name="Wright M.E."/>
            <person name="Sharma G."/>
            <person name="Langner J.T."/>
            <person name="Ditty J.L."/>
            <person name="Subuyuj G.A."/>
        </authorList>
    </citation>
    <scope>NUCLEOTIDE SEQUENCE [LARGE SCALE GENOMIC DNA]</scope>
    <source>
        <strain evidence="1 2">Pinkel</strain>
    </source>
</reference>
<dbReference type="InterPro" id="IPR025127">
    <property type="entry name" value="DUF4054"/>
</dbReference>
<proteinExistence type="predicted"/>
<comment type="caution">
    <text evidence="1">The sequence shown here is derived from an EMBL/GenBank/DDBJ whole genome shotgun (WGS) entry which is preliminary data.</text>
</comment>
<evidence type="ECO:0000313" key="1">
    <source>
        <dbReference type="EMBL" id="KAB7788036.1"/>
    </source>
</evidence>
<name>A0A833N1Y8_9HYPH</name>
<gene>
    <name evidence="1" type="ORF">F8B43_0041</name>
</gene>
<dbReference type="Pfam" id="PF13262">
    <property type="entry name" value="DUF4054"/>
    <property type="match status" value="1"/>
</dbReference>